<dbReference type="AlphaFoldDB" id="A0A834P0W7"/>
<feature type="region of interest" description="Disordered" evidence="1">
    <location>
        <begin position="14"/>
        <end position="71"/>
    </location>
</feature>
<keyword evidence="3" id="KW-1185">Reference proteome</keyword>
<dbReference type="Proteomes" id="UP000600918">
    <property type="component" value="Unassembled WGS sequence"/>
</dbReference>
<gene>
    <name evidence="2" type="ORF">H0235_008640</name>
</gene>
<sequence>MANVNAINELEVVLQEGAEEQRRRNCDDDDDDDDDGNEVDGNDVEVDVDVDVDVDDDDGNGNSNNNNNNIVNGTSNDIARYIPQATCETSGIFHVTIGLVSVTGLATDFHFAPRTRQLAVKPTPFPQTSLYIRHDYDTNVLIRDQKF</sequence>
<name>A0A834P0W7_VESPE</name>
<reference evidence="2" key="1">
    <citation type="journal article" date="2020" name="G3 (Bethesda)">
        <title>High-Quality Assemblies for Three Invasive Social Wasps from the &lt;i&gt;Vespula&lt;/i&gt; Genus.</title>
        <authorList>
            <person name="Harrop T.W.R."/>
            <person name="Guhlin J."/>
            <person name="McLaughlin G.M."/>
            <person name="Permina E."/>
            <person name="Stockwell P."/>
            <person name="Gilligan J."/>
            <person name="Le Lec M.F."/>
            <person name="Gruber M.A.M."/>
            <person name="Quinn O."/>
            <person name="Lovegrove M."/>
            <person name="Duncan E.J."/>
            <person name="Remnant E.J."/>
            <person name="Van Eeckhoven J."/>
            <person name="Graham B."/>
            <person name="Knapp R.A."/>
            <person name="Langford K.W."/>
            <person name="Kronenberg Z."/>
            <person name="Press M.O."/>
            <person name="Eacker S.M."/>
            <person name="Wilson-Rankin E.E."/>
            <person name="Purcell J."/>
            <person name="Lester P.J."/>
            <person name="Dearden P.K."/>
        </authorList>
    </citation>
    <scope>NUCLEOTIDE SEQUENCE</scope>
    <source>
        <strain evidence="2">Volc-1</strain>
    </source>
</reference>
<proteinExistence type="predicted"/>
<evidence type="ECO:0000256" key="1">
    <source>
        <dbReference type="SAM" id="MobiDB-lite"/>
    </source>
</evidence>
<evidence type="ECO:0000313" key="2">
    <source>
        <dbReference type="EMBL" id="KAF7423357.1"/>
    </source>
</evidence>
<protein>
    <submittedName>
        <fullName evidence="2">Uncharacterized protein</fullName>
    </submittedName>
</protein>
<comment type="caution">
    <text evidence="2">The sequence shown here is derived from an EMBL/GenBank/DDBJ whole genome shotgun (WGS) entry which is preliminary data.</text>
</comment>
<evidence type="ECO:0000313" key="3">
    <source>
        <dbReference type="Proteomes" id="UP000600918"/>
    </source>
</evidence>
<dbReference type="EMBL" id="JACSDY010000007">
    <property type="protein sequence ID" value="KAF7423357.1"/>
    <property type="molecule type" value="Genomic_DNA"/>
</dbReference>
<accession>A0A834P0W7</accession>
<feature type="compositionally biased region" description="Acidic residues" evidence="1">
    <location>
        <begin position="27"/>
        <end position="59"/>
    </location>
</feature>
<organism evidence="2 3">
    <name type="scientific">Vespula pensylvanica</name>
    <name type="common">Western yellow jacket</name>
    <name type="synonym">Wasp</name>
    <dbReference type="NCBI Taxonomy" id="30213"/>
    <lineage>
        <taxon>Eukaryota</taxon>
        <taxon>Metazoa</taxon>
        <taxon>Ecdysozoa</taxon>
        <taxon>Arthropoda</taxon>
        <taxon>Hexapoda</taxon>
        <taxon>Insecta</taxon>
        <taxon>Pterygota</taxon>
        <taxon>Neoptera</taxon>
        <taxon>Endopterygota</taxon>
        <taxon>Hymenoptera</taxon>
        <taxon>Apocrita</taxon>
        <taxon>Aculeata</taxon>
        <taxon>Vespoidea</taxon>
        <taxon>Vespidae</taxon>
        <taxon>Vespinae</taxon>
        <taxon>Vespula</taxon>
    </lineage>
</organism>
<feature type="compositionally biased region" description="Low complexity" evidence="1">
    <location>
        <begin position="60"/>
        <end position="71"/>
    </location>
</feature>